<reference evidence="5" key="1">
    <citation type="submission" date="2020-02" db="EMBL/GenBank/DDBJ databases">
        <authorList>
            <person name="Meier V. D."/>
        </authorList>
    </citation>
    <scope>NUCLEOTIDE SEQUENCE</scope>
    <source>
        <strain evidence="5">AVDCRST_MAG49</strain>
    </source>
</reference>
<dbReference type="EMBL" id="CADCWG010000065">
    <property type="protein sequence ID" value="CAA9543280.1"/>
    <property type="molecule type" value="Genomic_DNA"/>
</dbReference>
<dbReference type="AlphaFoldDB" id="A0A6J4UAT4"/>
<dbReference type="InterPro" id="IPR006059">
    <property type="entry name" value="SBP"/>
</dbReference>
<proteinExistence type="inferred from homology"/>
<evidence type="ECO:0000256" key="2">
    <source>
        <dbReference type="ARBA" id="ARBA00022448"/>
    </source>
</evidence>
<dbReference type="CDD" id="cd14748">
    <property type="entry name" value="PBP2_UgpB"/>
    <property type="match status" value="1"/>
</dbReference>
<evidence type="ECO:0000256" key="3">
    <source>
        <dbReference type="ARBA" id="ARBA00022729"/>
    </source>
</evidence>
<dbReference type="PANTHER" id="PTHR30061">
    <property type="entry name" value="MALTOSE-BINDING PERIPLASMIC PROTEIN"/>
    <property type="match status" value="1"/>
</dbReference>
<gene>
    <name evidence="5" type="ORF">AVDCRST_MAG49-1077</name>
</gene>
<protein>
    <submittedName>
        <fullName evidence="5">N-Acetyl-D-glucosamine ABC transport system, sugar-binding protein</fullName>
    </submittedName>
</protein>
<sequence length="422" mass="45081">MTSRPPFLSRRDTLKLLGAAPVAAAAVTAGPRTRGVAAQDTTEVRLTSAPSSPAEQRVLEGLLQEFMAANPSISVAYEPVTAEYDTKLQTDLAAGTAADIFAYDSLPAPDLMQAGVLEPMGERLSEAQVDTADFFPGLIEAFTYEDELYGVPKDFSTLGMVYDPAAFEAANVTAVPTTWDELRAAAEAITEAQGSPAIVYGPNFDRYIAFLYQAGGAVINEDRSEIVLNSPEALTALQYYHGLYTDGLAATYTDVGAQWPGDAFSKDQAAIVFEGPWLIGFMAENAPDKAYEIAELPAGPAGKATMAFTVAYGINANSEVKDEAFQVISYLTGVEGMTKWSTGFGVLPSRPAVADAYLAEFPRRVGFLNGGEYARPWQLGPGGTRFSANANAELQGLFAGQLTPEQALENMQSRAEQDIRLD</sequence>
<dbReference type="Gene3D" id="3.40.190.10">
    <property type="entry name" value="Periplasmic binding protein-like II"/>
    <property type="match status" value="1"/>
</dbReference>
<evidence type="ECO:0000256" key="4">
    <source>
        <dbReference type="SAM" id="MobiDB-lite"/>
    </source>
</evidence>
<dbReference type="GO" id="GO:0042956">
    <property type="term" value="P:maltodextrin transmembrane transport"/>
    <property type="evidence" value="ECO:0007669"/>
    <property type="project" value="TreeGrafter"/>
</dbReference>
<name>A0A6J4UAT4_9BACT</name>
<dbReference type="GO" id="GO:0015768">
    <property type="term" value="P:maltose transport"/>
    <property type="evidence" value="ECO:0007669"/>
    <property type="project" value="TreeGrafter"/>
</dbReference>
<evidence type="ECO:0000313" key="5">
    <source>
        <dbReference type="EMBL" id="CAA9543280.1"/>
    </source>
</evidence>
<dbReference type="Pfam" id="PF01547">
    <property type="entry name" value="SBP_bac_1"/>
    <property type="match status" value="1"/>
</dbReference>
<dbReference type="PANTHER" id="PTHR30061:SF50">
    <property type="entry name" value="MALTOSE_MALTODEXTRIN-BINDING PERIPLASMIC PROTEIN"/>
    <property type="match status" value="1"/>
</dbReference>
<dbReference type="InterPro" id="IPR006311">
    <property type="entry name" value="TAT_signal"/>
</dbReference>
<comment type="similarity">
    <text evidence="1">Belongs to the bacterial solute-binding protein 1 family.</text>
</comment>
<organism evidence="5">
    <name type="scientific">uncultured Thermomicrobiales bacterium</name>
    <dbReference type="NCBI Taxonomy" id="1645740"/>
    <lineage>
        <taxon>Bacteria</taxon>
        <taxon>Pseudomonadati</taxon>
        <taxon>Thermomicrobiota</taxon>
        <taxon>Thermomicrobia</taxon>
        <taxon>Thermomicrobiales</taxon>
        <taxon>environmental samples</taxon>
    </lineage>
</organism>
<accession>A0A6J4UAT4</accession>
<dbReference type="GO" id="GO:1901982">
    <property type="term" value="F:maltose binding"/>
    <property type="evidence" value="ECO:0007669"/>
    <property type="project" value="TreeGrafter"/>
</dbReference>
<keyword evidence="3" id="KW-0732">Signal</keyword>
<dbReference type="GO" id="GO:0055052">
    <property type="term" value="C:ATP-binding cassette (ABC) transporter complex, substrate-binding subunit-containing"/>
    <property type="evidence" value="ECO:0007669"/>
    <property type="project" value="TreeGrafter"/>
</dbReference>
<feature type="region of interest" description="Disordered" evidence="4">
    <location>
        <begin position="30"/>
        <end position="52"/>
    </location>
</feature>
<feature type="compositionally biased region" description="Polar residues" evidence="4">
    <location>
        <begin position="39"/>
        <end position="52"/>
    </location>
</feature>
<keyword evidence="2" id="KW-0813">Transport</keyword>
<evidence type="ECO:0000256" key="1">
    <source>
        <dbReference type="ARBA" id="ARBA00008520"/>
    </source>
</evidence>
<dbReference type="SUPFAM" id="SSF53850">
    <property type="entry name" value="Periplasmic binding protein-like II"/>
    <property type="match status" value="1"/>
</dbReference>
<dbReference type="PROSITE" id="PS51318">
    <property type="entry name" value="TAT"/>
    <property type="match status" value="1"/>
</dbReference>